<dbReference type="Pfam" id="PF13738">
    <property type="entry name" value="Pyr_redox_3"/>
    <property type="match status" value="1"/>
</dbReference>
<dbReference type="PANTHER" id="PTHR43872:SF1">
    <property type="entry name" value="MONOOXYGENASE, PUTATIVE (AFU_ORTHOLOGUE AFUA_8G02570)-RELATED"/>
    <property type="match status" value="1"/>
</dbReference>
<dbReference type="InterPro" id="IPR036188">
    <property type="entry name" value="FAD/NAD-bd_sf"/>
</dbReference>
<evidence type="ECO:0000313" key="4">
    <source>
        <dbReference type="Proteomes" id="UP000053342"/>
    </source>
</evidence>
<dbReference type="GeneID" id="27359002"/>
<dbReference type="EMBL" id="KN847337">
    <property type="protein sequence ID" value="KIW41361.1"/>
    <property type="molecule type" value="Genomic_DNA"/>
</dbReference>
<dbReference type="PRINTS" id="PR00368">
    <property type="entry name" value="FADPNR"/>
</dbReference>
<dbReference type="RefSeq" id="XP_016261577.1">
    <property type="nucleotide sequence ID" value="XM_016408097.1"/>
</dbReference>
<evidence type="ECO:0000313" key="3">
    <source>
        <dbReference type="EMBL" id="KIW41361.1"/>
    </source>
</evidence>
<dbReference type="HOGENOM" id="CLU_032067_2_0_1"/>
<keyword evidence="2" id="KW-0503">Monooxygenase</keyword>
<dbReference type="AlphaFoldDB" id="A0A0D2AN12"/>
<dbReference type="GO" id="GO:0004497">
    <property type="term" value="F:monooxygenase activity"/>
    <property type="evidence" value="ECO:0007669"/>
    <property type="project" value="UniProtKB-KW"/>
</dbReference>
<dbReference type="InterPro" id="IPR051820">
    <property type="entry name" value="FAD-binding_MO"/>
</dbReference>
<dbReference type="Gene3D" id="3.50.50.60">
    <property type="entry name" value="FAD/NAD(P)-binding domain"/>
    <property type="match status" value="2"/>
</dbReference>
<evidence type="ECO:0008006" key="5">
    <source>
        <dbReference type="Google" id="ProtNLM"/>
    </source>
</evidence>
<proteinExistence type="predicted"/>
<reference evidence="3 4" key="1">
    <citation type="submission" date="2015-01" db="EMBL/GenBank/DDBJ databases">
        <title>The Genome Sequence of Exophiala oligosperma CBS72588.</title>
        <authorList>
            <consortium name="The Broad Institute Genomics Platform"/>
            <person name="Cuomo C."/>
            <person name="de Hoog S."/>
            <person name="Gorbushina A."/>
            <person name="Stielow B."/>
            <person name="Teixiera M."/>
            <person name="Abouelleil A."/>
            <person name="Chapman S.B."/>
            <person name="Priest M."/>
            <person name="Young S.K."/>
            <person name="Wortman J."/>
            <person name="Nusbaum C."/>
            <person name="Birren B."/>
        </authorList>
    </citation>
    <scope>NUCLEOTIDE SEQUENCE [LARGE SCALE GENOMIC DNA]</scope>
    <source>
        <strain evidence="3 4">CBS 72588</strain>
    </source>
</reference>
<dbReference type="OrthoDB" id="66881at2759"/>
<evidence type="ECO:0000256" key="2">
    <source>
        <dbReference type="ARBA" id="ARBA00023033"/>
    </source>
</evidence>
<keyword evidence="4" id="KW-1185">Reference proteome</keyword>
<dbReference type="Proteomes" id="UP000053342">
    <property type="component" value="Unassembled WGS sequence"/>
</dbReference>
<accession>A0A0D2AN12</accession>
<dbReference type="PANTHER" id="PTHR43872">
    <property type="entry name" value="MONOOXYGENASE, PUTATIVE (AFU_ORTHOLOGUE AFUA_8G02570)-RELATED"/>
    <property type="match status" value="1"/>
</dbReference>
<comment type="cofactor">
    <cofactor evidence="1">
        <name>FAD</name>
        <dbReference type="ChEBI" id="CHEBI:57692"/>
    </cofactor>
</comment>
<dbReference type="VEuPathDB" id="FungiDB:PV06_06928"/>
<keyword evidence="2" id="KW-0560">Oxidoreductase</keyword>
<evidence type="ECO:0000256" key="1">
    <source>
        <dbReference type="ARBA" id="ARBA00001974"/>
    </source>
</evidence>
<organism evidence="3 4">
    <name type="scientific">Exophiala oligosperma</name>
    <dbReference type="NCBI Taxonomy" id="215243"/>
    <lineage>
        <taxon>Eukaryota</taxon>
        <taxon>Fungi</taxon>
        <taxon>Dikarya</taxon>
        <taxon>Ascomycota</taxon>
        <taxon>Pezizomycotina</taxon>
        <taxon>Eurotiomycetes</taxon>
        <taxon>Chaetothyriomycetidae</taxon>
        <taxon>Chaetothyriales</taxon>
        <taxon>Herpotrichiellaceae</taxon>
        <taxon>Exophiala</taxon>
    </lineage>
</organism>
<protein>
    <recommendedName>
        <fullName evidence="5">FAD/NAD(P)-binding domain-containing protein</fullName>
    </recommendedName>
</protein>
<gene>
    <name evidence="3" type="ORF">PV06_06928</name>
</gene>
<sequence>MFEALDYDVVIVGAGISGINAAYRIQHELGDLRYIVLENRSELGGTWSLFKYPGIRSDSDLYTFGFPWEPWTENHPIASAPAILSYMKRTVDKHGLMEHIRFNHKVDRLSWSSEQQSWTIDSTCHDGGQSVAAARKVYRAKYVIMATGYYDYEQPLETTIPGLENFQGKVIHPQFWDESYDYSDQNVVVIGSGATAVTLLPAMSEKAKSVTILQRSPSYLLANPIVPPLVPTIKRWLPTSWAIKVIRWRAILNTYLIYWFCQYFPNKARRILQSRVATELPADVPCDPHFIPRYSPWQQRMCITPGGDFFAALRSGKGHVVTDTVNTVESDGILLNSGARLPADLIVPATGLRVEMGGHTKLVVDGKQVNFGDKLAWKGALLQDVPNFIFVFGYTNMSWTLGADATAQLFVRLVKKMRGEKCSSVVPRLASQHPGAAPMQRIPLLNLNSSYVKKAVERGTMPQSGDRGPWAARTSYFRDYWNAKFGDLHQDLAFTRLKAE</sequence>
<dbReference type="SUPFAM" id="SSF51905">
    <property type="entry name" value="FAD/NAD(P)-binding domain"/>
    <property type="match status" value="1"/>
</dbReference>
<name>A0A0D2AN12_9EURO</name>